<feature type="region of interest" description="Disordered" evidence="1">
    <location>
        <begin position="335"/>
        <end position="805"/>
    </location>
</feature>
<feature type="region of interest" description="Disordered" evidence="1">
    <location>
        <begin position="1"/>
        <end position="119"/>
    </location>
</feature>
<dbReference type="Proteomes" id="UP000515153">
    <property type="component" value="Chromosome V"/>
</dbReference>
<feature type="compositionally biased region" description="Low complexity" evidence="1">
    <location>
        <begin position="786"/>
        <end position="801"/>
    </location>
</feature>
<sequence length="1600" mass="172542">MQRRRRPDLNINVVPAPNIAIVEQRRDDTDTAPAPPQTPPNQKPSLKSSLKAAPPSNRGHKQPPPVSLGSKHTGGAFLEDKTPTSLEDMYNTTNAGDNGRGRSSSRTRDSHDLSIPARTTRDSLVTNMLLSLDQMSMGQMTSTRQTYEDLYNSPTLTETTARPMFFSTTKPAATNPSTSHGHSYSYSSDLDGTDTESKASSHAGYHRYHRSNSSSNFQMSLGRINSMREISQKSLPATPRHGPAHHSRSRKGSKGSSSNSLDAGYPPNISTHRRTSNSNVLNGPIRSSSYDLPTKPPKNDGGRVAGGQGAWQMDFENANLFNGADGRRSNFVANAEEEDDDYEVAPTPNIPGGPRKLNTVPSLPNFPASSSHSQSFVRPKSPAIPSAVDPERKRSIKSTRNATVGGRARAKSSASSRDLPPLPAGGAAGLDADSAPAPHVGYEKSKGQPVHVGGAKGPSATTSSSQQPREKVGFFRRVFGGRKDTAPTTDSPIPKTATSPHSRRGSADQKSQMKLRSTPPSRDSEHSGNNAPAQSSYGTLQKKTSSFFRRHKKQQEEAPPLPINVSQTTSGPPNATVDSASSLLPPRLASPPKAEYSPGLTRALEPYLISSAGPSPSRDVAGTGTSAVLSLSSPSDIDASRPESRTAIEVSREGLVDSNFSTSDERLATSPDDIVESQTPRRRDDYVSARNADTPQRQTPSQSNHMIKAGSFLSDSDSDISPQRPSRASEKTIRPKMTDPKKLVLPIEGPSLEAPSDGPKISTASLPSVKIDKAEPEKQRPKKSNKSPTSTSTMTTPTTTPIDEPEFVVGQPTPDDIQKAQKIFDGNEDFITKEKAAAWMGEEGPVRQRTLHVYMSLFDFSNRSIVASLRDVCNRLILRGETQQVDRILAAFATRWCNCNPDHGFKAIDVVHTICYSIMLLNTDLHMADIESKMTRSQFVKNTMGTIRQSLADAAPDAFGRQSILPGKNSCLSPEDSRTSVDQDKPNFRNSFLGSISVTGREFSNEPDDCGPLVKAPFEGTLRAWEAQVEVVLKDTYQSIRDQRLPLFGAGPQLNSQSSLSVIGMLKRSPSVLSKAPSEGHMSTRGRINETSRPPATTSRWTSKSRSRARAQLGATGFSSSRTSFEDSNSLWSPSVSSATRSRYSLGRTQTSMSIESVGSSYAGSKFQQSIGFANALSQAIIREDVIGGAGAASLLSMDNNGDEAGSNVGDGDRPLLEDESLELAGPPWVKEGRVIHKHHLDGIDKKAKDRNWSEVFAVVQKGTLSMFSFTPNKSMGKKSRGRSHRHDLATMGVGGGGLKSPPVVVGGGNWQDNATNLGTFSLKQTLASALPPPGYSSSRPHVWALSLPTGAVHLFQVGTPEISKEFVTTVNYWSARLSTHPLVGGISNIEYGWSEAIINNPLVTAITEATGGAASIARPGSAAATTHGHGHQSRGSVHSRTGSFRSGSLDFGRSRSASLQSIGVIDRSDAMSERGSARVPYAAMHSGRGKLPGDKIHIADWRPPAQSLRPSSQSEESQLATLTAYVASIEEELRQHNALRSPMLLAFSPRSSNASKAMGNWQRKSEYLLRESVKYRTYVDALHEAAQRKEEVYGQRKDE</sequence>
<protein>
    <recommendedName>
        <fullName evidence="2">SEC7 domain-containing protein</fullName>
    </recommendedName>
</protein>
<dbReference type="InterPro" id="IPR041681">
    <property type="entry name" value="PH_9"/>
</dbReference>
<feature type="compositionally biased region" description="Pro residues" evidence="1">
    <location>
        <begin position="33"/>
        <end position="42"/>
    </location>
</feature>
<feature type="region of interest" description="Disordered" evidence="1">
    <location>
        <begin position="168"/>
        <end position="217"/>
    </location>
</feature>
<feature type="compositionally biased region" description="Low complexity" evidence="1">
    <location>
        <begin position="177"/>
        <end position="188"/>
    </location>
</feature>
<feature type="compositionally biased region" description="Polar residues" evidence="1">
    <location>
        <begin position="359"/>
        <end position="376"/>
    </location>
</feature>
<dbReference type="Pfam" id="PF15410">
    <property type="entry name" value="PH_9"/>
    <property type="match status" value="1"/>
</dbReference>
<feature type="region of interest" description="Disordered" evidence="1">
    <location>
        <begin position="1071"/>
        <end position="1136"/>
    </location>
</feature>
<reference evidence="4" key="3">
    <citation type="submission" date="2025-08" db="UniProtKB">
        <authorList>
            <consortium name="RefSeq"/>
        </authorList>
    </citation>
    <scope>IDENTIFICATION</scope>
    <source>
        <strain evidence="4">NI907</strain>
    </source>
</reference>
<feature type="compositionally biased region" description="Basic and acidic residues" evidence="1">
    <location>
        <begin position="770"/>
        <end position="779"/>
    </location>
</feature>
<dbReference type="SMART" id="SM00222">
    <property type="entry name" value="Sec7"/>
    <property type="match status" value="1"/>
</dbReference>
<feature type="compositionally biased region" description="Polar residues" evidence="1">
    <location>
        <begin position="564"/>
        <end position="578"/>
    </location>
</feature>
<evidence type="ECO:0000313" key="4">
    <source>
        <dbReference type="RefSeq" id="XP_030978811.1"/>
    </source>
</evidence>
<evidence type="ECO:0000256" key="1">
    <source>
        <dbReference type="SAM" id="MobiDB-lite"/>
    </source>
</evidence>
<keyword evidence="3" id="KW-1185">Reference proteome</keyword>
<feature type="compositionally biased region" description="Polar residues" evidence="1">
    <location>
        <begin position="1117"/>
        <end position="1136"/>
    </location>
</feature>
<accession>A0A6P8AV68</accession>
<feature type="compositionally biased region" description="Low complexity" evidence="1">
    <location>
        <begin position="429"/>
        <end position="438"/>
    </location>
</feature>
<dbReference type="PROSITE" id="PS50190">
    <property type="entry name" value="SEC7"/>
    <property type="match status" value="1"/>
</dbReference>
<evidence type="ECO:0000259" key="2">
    <source>
        <dbReference type="PROSITE" id="PS50190"/>
    </source>
</evidence>
<feature type="region of interest" description="Disordered" evidence="1">
    <location>
        <begin position="234"/>
        <end position="308"/>
    </location>
</feature>
<dbReference type="Gene3D" id="1.10.1000.11">
    <property type="entry name" value="Arf Nucleotide-binding Site Opener,domain 2"/>
    <property type="match status" value="1"/>
</dbReference>
<proteinExistence type="predicted"/>
<dbReference type="RefSeq" id="XP_030978811.1">
    <property type="nucleotide sequence ID" value="XM_031128334.1"/>
</dbReference>
<dbReference type="GO" id="GO:0005085">
    <property type="term" value="F:guanyl-nucleotide exchange factor activity"/>
    <property type="evidence" value="ECO:0007669"/>
    <property type="project" value="InterPro"/>
</dbReference>
<feature type="compositionally biased region" description="Polar residues" evidence="1">
    <location>
        <begin position="691"/>
        <end position="705"/>
    </location>
</feature>
<evidence type="ECO:0000313" key="3">
    <source>
        <dbReference type="Proteomes" id="UP000515153"/>
    </source>
</evidence>
<feature type="domain" description="SEC7" evidence="2">
    <location>
        <begin position="765"/>
        <end position="945"/>
    </location>
</feature>
<feature type="compositionally biased region" description="Polar residues" evidence="1">
    <location>
        <begin position="508"/>
        <end position="547"/>
    </location>
</feature>
<dbReference type="Pfam" id="PF01369">
    <property type="entry name" value="Sec7"/>
    <property type="match status" value="1"/>
</dbReference>
<dbReference type="OrthoDB" id="2157641at2759"/>
<feature type="compositionally biased region" description="Polar residues" evidence="1">
    <location>
        <begin position="276"/>
        <end position="291"/>
    </location>
</feature>
<feature type="compositionally biased region" description="Basic residues" evidence="1">
    <location>
        <begin position="242"/>
        <end position="253"/>
    </location>
</feature>
<name>A0A6P8AV68_PYRGI</name>
<dbReference type="InterPro" id="IPR035999">
    <property type="entry name" value="Sec7_dom_sf"/>
</dbReference>
<organism evidence="3 4">
    <name type="scientific">Pyricularia grisea</name>
    <name type="common">Crabgrass-specific blast fungus</name>
    <name type="synonym">Magnaporthe grisea</name>
    <dbReference type="NCBI Taxonomy" id="148305"/>
    <lineage>
        <taxon>Eukaryota</taxon>
        <taxon>Fungi</taxon>
        <taxon>Dikarya</taxon>
        <taxon>Ascomycota</taxon>
        <taxon>Pezizomycotina</taxon>
        <taxon>Sordariomycetes</taxon>
        <taxon>Sordariomycetidae</taxon>
        <taxon>Magnaporthales</taxon>
        <taxon>Pyriculariaceae</taxon>
        <taxon>Pyricularia</taxon>
    </lineage>
</organism>
<dbReference type="GO" id="GO:0032012">
    <property type="term" value="P:regulation of ARF protein signal transduction"/>
    <property type="evidence" value="ECO:0007669"/>
    <property type="project" value="InterPro"/>
</dbReference>
<dbReference type="PANTHER" id="PTHR10663:SF373">
    <property type="entry name" value="PH AND SEC7 DOMAIN-CONTAINING PROTEIN C11E3.11C"/>
    <property type="match status" value="1"/>
</dbReference>
<gene>
    <name evidence="4" type="ORF">PgNI_08337</name>
</gene>
<feature type="compositionally biased region" description="Polar residues" evidence="1">
    <location>
        <begin position="486"/>
        <end position="500"/>
    </location>
</feature>
<dbReference type="SUPFAM" id="SSF48425">
    <property type="entry name" value="Sec7 domain"/>
    <property type="match status" value="1"/>
</dbReference>
<feature type="region of interest" description="Disordered" evidence="1">
    <location>
        <begin position="1420"/>
        <end position="1450"/>
    </location>
</feature>
<feature type="compositionally biased region" description="Basic and acidic residues" evidence="1">
    <location>
        <begin position="638"/>
        <end position="655"/>
    </location>
</feature>
<dbReference type="KEGG" id="pgri:PgNI_08337"/>
<feature type="compositionally biased region" description="Low complexity" evidence="1">
    <location>
        <begin position="579"/>
        <end position="594"/>
    </location>
</feature>
<feature type="compositionally biased region" description="Basic and acidic residues" evidence="1">
    <location>
        <begin position="727"/>
        <end position="742"/>
    </location>
</feature>
<feature type="compositionally biased region" description="Polar residues" evidence="1">
    <location>
        <begin position="713"/>
        <end position="726"/>
    </location>
</feature>
<reference evidence="4" key="2">
    <citation type="submission" date="2019-10" db="EMBL/GenBank/DDBJ databases">
        <authorList>
            <consortium name="NCBI Genome Project"/>
        </authorList>
    </citation>
    <scope>NUCLEOTIDE SEQUENCE</scope>
    <source>
        <strain evidence="4">NI907</strain>
    </source>
</reference>
<dbReference type="GeneID" id="41963243"/>
<feature type="compositionally biased region" description="Polar residues" evidence="1">
    <location>
        <begin position="623"/>
        <end position="635"/>
    </location>
</feature>
<feature type="compositionally biased region" description="Polar residues" evidence="1">
    <location>
        <begin position="1434"/>
        <end position="1447"/>
    </location>
</feature>
<dbReference type="SUPFAM" id="SSF50729">
    <property type="entry name" value="PH domain-like"/>
    <property type="match status" value="1"/>
</dbReference>
<dbReference type="InterPro" id="IPR000904">
    <property type="entry name" value="Sec7_dom"/>
</dbReference>
<dbReference type="InterPro" id="IPR011993">
    <property type="entry name" value="PH-like_dom_sf"/>
</dbReference>
<reference evidence="3 4" key="1">
    <citation type="journal article" date="2019" name="Mol. Biol. Evol.">
        <title>Blast fungal genomes show frequent chromosomal changes, gene gains and losses, and effector gene turnover.</title>
        <authorList>
            <person name="Gomez Luciano L.B."/>
            <person name="Jason Tsai I."/>
            <person name="Chuma I."/>
            <person name="Tosa Y."/>
            <person name="Chen Y.H."/>
            <person name="Li J.Y."/>
            <person name="Li M.Y."/>
            <person name="Jade Lu M.Y."/>
            <person name="Nakayashiki H."/>
            <person name="Li W.H."/>
        </authorList>
    </citation>
    <scope>NUCLEOTIDE SEQUENCE [LARGE SCALE GENOMIC DNA]</scope>
    <source>
        <strain evidence="3 4">NI907</strain>
    </source>
</reference>
<dbReference type="CDD" id="cd00171">
    <property type="entry name" value="Sec7"/>
    <property type="match status" value="1"/>
</dbReference>
<dbReference type="Gene3D" id="2.30.29.30">
    <property type="entry name" value="Pleckstrin-homology domain (PH domain)/Phosphotyrosine-binding domain (PTB)"/>
    <property type="match status" value="1"/>
</dbReference>
<dbReference type="InterPro" id="IPR023394">
    <property type="entry name" value="Sec7_C_sf"/>
</dbReference>
<dbReference type="PANTHER" id="PTHR10663">
    <property type="entry name" value="GUANYL-NUCLEOTIDE EXCHANGE FACTOR"/>
    <property type="match status" value="1"/>
</dbReference>